<dbReference type="SMART" id="SM00148">
    <property type="entry name" value="PLCXc"/>
    <property type="match status" value="1"/>
</dbReference>
<dbReference type="AlphaFoldDB" id="A0A3S7X8U7"/>
<dbReference type="PROSITE" id="PS50222">
    <property type="entry name" value="EF_HAND_2"/>
    <property type="match status" value="1"/>
</dbReference>
<protein>
    <recommendedName>
        <fullName evidence="1 5">Phosphoinositide phospholipase C</fullName>
        <ecNumber evidence="1 5">3.1.4.11</ecNumber>
    </recommendedName>
</protein>
<dbReference type="SUPFAM" id="SSF51695">
    <property type="entry name" value="PLC-like phosphodiesterases"/>
    <property type="match status" value="1"/>
</dbReference>
<keyword evidence="4 5" id="KW-0443">Lipid metabolism</keyword>
<dbReference type="SMART" id="SM00149">
    <property type="entry name" value="PLCYc"/>
    <property type="match status" value="1"/>
</dbReference>
<dbReference type="PANTHER" id="PTHR10336">
    <property type="entry name" value="PHOSPHOINOSITIDE-SPECIFIC PHOSPHOLIPASE C FAMILY PROTEIN"/>
    <property type="match status" value="1"/>
</dbReference>
<organism evidence="8 9">
    <name type="scientific">Leishmania donovani</name>
    <dbReference type="NCBI Taxonomy" id="5661"/>
    <lineage>
        <taxon>Eukaryota</taxon>
        <taxon>Discoba</taxon>
        <taxon>Euglenozoa</taxon>
        <taxon>Kinetoplastea</taxon>
        <taxon>Metakinetoplastina</taxon>
        <taxon>Trypanosomatida</taxon>
        <taxon>Trypanosomatidae</taxon>
        <taxon>Leishmaniinae</taxon>
        <taxon>Leishmania</taxon>
    </lineage>
</organism>
<dbReference type="CDD" id="cd08558">
    <property type="entry name" value="PI-PLCc_eukaryota"/>
    <property type="match status" value="1"/>
</dbReference>
<keyword evidence="2 5" id="KW-0378">Hydrolase</keyword>
<dbReference type="SUPFAM" id="SSF49562">
    <property type="entry name" value="C2 domain (Calcium/lipid-binding domain, CaLB)"/>
    <property type="match status" value="1"/>
</dbReference>
<dbReference type="FunFam" id="3.20.20.190:FF:000061">
    <property type="entry name" value="Phosphoinositide phospholipase C"/>
    <property type="match status" value="1"/>
</dbReference>
<comment type="catalytic activity">
    <reaction evidence="5">
        <text>a 1,2-diacyl-sn-glycero-3-phospho-(1D-myo-inositol-4,5-bisphosphate) + H2O = 1D-myo-inositol 1,4,5-trisphosphate + a 1,2-diacyl-sn-glycerol + H(+)</text>
        <dbReference type="Rhea" id="RHEA:33179"/>
        <dbReference type="ChEBI" id="CHEBI:15377"/>
        <dbReference type="ChEBI" id="CHEBI:15378"/>
        <dbReference type="ChEBI" id="CHEBI:17815"/>
        <dbReference type="ChEBI" id="CHEBI:58456"/>
        <dbReference type="ChEBI" id="CHEBI:203600"/>
        <dbReference type="EC" id="3.1.4.11"/>
    </reaction>
</comment>
<dbReference type="GO" id="GO:0004435">
    <property type="term" value="F:phosphatidylinositol-4,5-bisphosphate phospholipase C activity"/>
    <property type="evidence" value="ECO:0007669"/>
    <property type="project" value="UniProtKB-EC"/>
</dbReference>
<evidence type="ECO:0000256" key="1">
    <source>
        <dbReference type="ARBA" id="ARBA00012368"/>
    </source>
</evidence>
<dbReference type="PROSITE" id="PS50008">
    <property type="entry name" value="PIPLC_Y_DOMAIN"/>
    <property type="match status" value="1"/>
</dbReference>
<evidence type="ECO:0000256" key="5">
    <source>
        <dbReference type="RuleBase" id="RU361133"/>
    </source>
</evidence>
<dbReference type="Proteomes" id="UP000274082">
    <property type="component" value="Chromosome 35"/>
</dbReference>
<name>A0A3S7X8U7_LEIDO</name>
<dbReference type="InterPro" id="IPR035892">
    <property type="entry name" value="C2_domain_sf"/>
</dbReference>
<dbReference type="EC" id="3.1.4.11" evidence="1 5"/>
<evidence type="ECO:0000313" key="8">
    <source>
        <dbReference type="EMBL" id="AYU82804.1"/>
    </source>
</evidence>
<dbReference type="InterPro" id="IPR000909">
    <property type="entry name" value="PLipase_C_PInositol-sp_X_dom"/>
</dbReference>
<dbReference type="InterPro" id="IPR001711">
    <property type="entry name" value="PLipase_C_Pinositol-sp_Y"/>
</dbReference>
<dbReference type="GO" id="GO:0016042">
    <property type="term" value="P:lipid catabolic process"/>
    <property type="evidence" value="ECO:0007669"/>
    <property type="project" value="UniProtKB-KW"/>
</dbReference>
<evidence type="ECO:0000313" key="9">
    <source>
        <dbReference type="Proteomes" id="UP000274082"/>
    </source>
</evidence>
<dbReference type="CDD" id="cd00275">
    <property type="entry name" value="C2_PLC_like"/>
    <property type="match status" value="1"/>
</dbReference>
<evidence type="ECO:0000256" key="2">
    <source>
        <dbReference type="ARBA" id="ARBA00022801"/>
    </source>
</evidence>
<dbReference type="GO" id="GO:0048015">
    <property type="term" value="P:phosphatidylinositol-mediated signaling"/>
    <property type="evidence" value="ECO:0007669"/>
    <property type="project" value="TreeGrafter"/>
</dbReference>
<dbReference type="VEuPathDB" id="TriTrypDB:LdBPK_350040.1"/>
<dbReference type="InterPro" id="IPR017946">
    <property type="entry name" value="PLC-like_Pdiesterase_TIM-brl"/>
</dbReference>
<dbReference type="Gene3D" id="2.60.40.150">
    <property type="entry name" value="C2 domain"/>
    <property type="match status" value="1"/>
</dbReference>
<dbReference type="PRINTS" id="PR00390">
    <property type="entry name" value="PHPHLIPASEC"/>
</dbReference>
<reference evidence="8 9" key="1">
    <citation type="journal article" date="2018" name="Sci. Rep.">
        <title>A complete Leishmania donovani reference genome identifies novel genetic variations associated with virulence.</title>
        <authorList>
            <person name="Lypaczewski P."/>
            <person name="Hoshizaki J."/>
            <person name="Zhang W.-W."/>
            <person name="McCall L.-I."/>
            <person name="Torcivia-Rodriguez J."/>
            <person name="Simonyan V."/>
            <person name="Kaur A."/>
            <person name="Dewar K."/>
            <person name="Matlashewski G."/>
        </authorList>
    </citation>
    <scope>NUCLEOTIDE SEQUENCE [LARGE SCALE GENOMIC DNA]</scope>
    <source>
        <strain evidence="8 9">LdCL</strain>
    </source>
</reference>
<dbReference type="CDD" id="cd15898">
    <property type="entry name" value="EFh_PI-PLC"/>
    <property type="match status" value="1"/>
</dbReference>
<evidence type="ECO:0000259" key="6">
    <source>
        <dbReference type="PROSITE" id="PS50008"/>
    </source>
</evidence>
<dbReference type="VEuPathDB" id="TriTrypDB:LDHU3_35.0080"/>
<keyword evidence="9" id="KW-1185">Reference proteome</keyword>
<dbReference type="Pfam" id="PF00387">
    <property type="entry name" value="PI-PLC-Y"/>
    <property type="match status" value="1"/>
</dbReference>
<dbReference type="PANTHER" id="PTHR10336:SF36">
    <property type="entry name" value="1-PHOSPHATIDYLINOSITOL 4,5-BISPHOSPHATE PHOSPHODIESTERASE BETA-4"/>
    <property type="match status" value="1"/>
</dbReference>
<dbReference type="InterPro" id="IPR002048">
    <property type="entry name" value="EF_hand_dom"/>
</dbReference>
<feature type="domain" description="EF-hand" evidence="7">
    <location>
        <begin position="176"/>
        <end position="211"/>
    </location>
</feature>
<dbReference type="OrthoDB" id="269822at2759"/>
<dbReference type="SUPFAM" id="SSF47473">
    <property type="entry name" value="EF-hand"/>
    <property type="match status" value="1"/>
</dbReference>
<dbReference type="EMBL" id="CP029534">
    <property type="protein sequence ID" value="AYU82804.1"/>
    <property type="molecule type" value="Genomic_DNA"/>
</dbReference>
<feature type="domain" description="PI-PLC Y-box" evidence="6">
    <location>
        <begin position="498"/>
        <end position="590"/>
    </location>
</feature>
<evidence type="ECO:0000256" key="3">
    <source>
        <dbReference type="ARBA" id="ARBA00022963"/>
    </source>
</evidence>
<proteinExistence type="predicted"/>
<evidence type="ECO:0000256" key="4">
    <source>
        <dbReference type="ARBA" id="ARBA00023098"/>
    </source>
</evidence>
<accession>A0A3S7X8U7</accession>
<dbReference type="PROSITE" id="PS50007">
    <property type="entry name" value="PIPLC_X_DOMAIN"/>
    <property type="match status" value="1"/>
</dbReference>
<dbReference type="VEuPathDB" id="TriTrypDB:LdCL_350005400"/>
<gene>
    <name evidence="8" type="ORF">LdCL_350005400</name>
</gene>
<dbReference type="InterPro" id="IPR011992">
    <property type="entry name" value="EF-hand-dom_pair"/>
</dbReference>
<evidence type="ECO:0000259" key="7">
    <source>
        <dbReference type="PROSITE" id="PS50222"/>
    </source>
</evidence>
<dbReference type="InterPro" id="IPR001192">
    <property type="entry name" value="PI-PLC_fam"/>
</dbReference>
<dbReference type="GO" id="GO:0051209">
    <property type="term" value="P:release of sequestered calcium ion into cytosol"/>
    <property type="evidence" value="ECO:0007669"/>
    <property type="project" value="TreeGrafter"/>
</dbReference>
<dbReference type="Pfam" id="PF00388">
    <property type="entry name" value="PI-PLC-X"/>
    <property type="match status" value="1"/>
</dbReference>
<dbReference type="Gene3D" id="3.20.20.190">
    <property type="entry name" value="Phosphatidylinositol (PI) phosphodiesterase"/>
    <property type="match status" value="1"/>
</dbReference>
<dbReference type="GO" id="GO:0005509">
    <property type="term" value="F:calcium ion binding"/>
    <property type="evidence" value="ECO:0007669"/>
    <property type="project" value="InterPro"/>
</dbReference>
<dbReference type="Gene3D" id="1.10.238.10">
    <property type="entry name" value="EF-hand"/>
    <property type="match status" value="1"/>
</dbReference>
<sequence length="729" mass="82012">MSLTLTGENSWDSSVGRECSELADELKEKGVPLLRVTRNYNVKKVLISFSPVGDGLQCQPASEHHSSLLFADMWAIRSLPPSDKICSKAGLTHFQYCFQVESQFGWSWNLVCNTALERSTWVDFLEQRRRTFLDKSRANAANASVERYWFIAAQQGKTKLSFNEISMLANKLFGRVPPAEFADRFRQCDSDKDTCLNYQEFCEFFHYFNEAKAVRSIYERQTSDGTPGMTAEEFTRFCIANDAVANVTPMRCASLFHLFANRQSDRMALNGFTAFLLHPHHNTIVDARQLRLTDSMDHLLPHYFINSSHNTYLTGNQLNSESSCNMYRDVLLAGCRCVEIDCWDGPAGVPVVYHGRTMTTKIAFDDVVRTINDYAFQNPSDNHEAAWNPREFPVIVSLEVHTSPEQTNRMAEIIRSVFKERLFLSRLDASSYTPAKLKGKILVKWKMNAAGVEDLKDTAGSGIRADRRAPLLTTLKLSACASIGTVRSTSWGAEEQPFNVQSYVEGEVARLEACSPVDFARQNTRMLSRIYPAGTRIDSSNYDPMLMWRLGCQMVALNWQTRDHNFRVNEGFFTHQNGGCGYVLKPMHLRDVGGGCSAIPFTLALRLICGSHLGTTFDGADVTHVSLRVWVHGEAWSHETIAVPTTIYPEWNERMELQGRCKETAVLCLCVVAHTRSGTTHDVCTACIPVRVLRTGYRAMPLRHAKSGHTAEVASVLCHLSFKTPALFS</sequence>
<keyword evidence="3 5" id="KW-0442">Lipid degradation</keyword>